<sequence length="92" mass="10342">MTRVTQGDGMTENATLFASAYWAGDADQQQSYPSMGLCMQRLELKLRMLLLSIPSVFDAQVFGIPDERYGEEVWAWITLKPDTSTCTTDEIV</sequence>
<dbReference type="InterPro" id="IPR045851">
    <property type="entry name" value="AMP-bd_C_sf"/>
</dbReference>
<dbReference type="AlphaFoldDB" id="A0A818RM20"/>
<dbReference type="SUPFAM" id="SSF56801">
    <property type="entry name" value="Acetyl-CoA synthetase-like"/>
    <property type="match status" value="1"/>
</dbReference>
<dbReference type="Pfam" id="PF13193">
    <property type="entry name" value="AMP-binding_C"/>
    <property type="match status" value="1"/>
</dbReference>
<evidence type="ECO:0000313" key="3">
    <source>
        <dbReference type="EMBL" id="CAF4756417.1"/>
    </source>
</evidence>
<name>A0A818RM20_9BILA</name>
<dbReference type="InterPro" id="IPR025110">
    <property type="entry name" value="AMP-bd_C"/>
</dbReference>
<dbReference type="Gene3D" id="3.30.300.30">
    <property type="match status" value="1"/>
</dbReference>
<feature type="domain" description="AMP-binding enzyme C-terminal" evidence="1">
    <location>
        <begin position="50"/>
        <end position="91"/>
    </location>
</feature>
<dbReference type="Proteomes" id="UP000663865">
    <property type="component" value="Unassembled WGS sequence"/>
</dbReference>
<organism evidence="2 4">
    <name type="scientific">Rotaria socialis</name>
    <dbReference type="NCBI Taxonomy" id="392032"/>
    <lineage>
        <taxon>Eukaryota</taxon>
        <taxon>Metazoa</taxon>
        <taxon>Spiralia</taxon>
        <taxon>Gnathifera</taxon>
        <taxon>Rotifera</taxon>
        <taxon>Eurotatoria</taxon>
        <taxon>Bdelloidea</taxon>
        <taxon>Philodinida</taxon>
        <taxon>Philodinidae</taxon>
        <taxon>Rotaria</taxon>
    </lineage>
</organism>
<comment type="caution">
    <text evidence="2">The sequence shown here is derived from an EMBL/GenBank/DDBJ whole genome shotgun (WGS) entry which is preliminary data.</text>
</comment>
<dbReference type="Proteomes" id="UP000663838">
    <property type="component" value="Unassembled WGS sequence"/>
</dbReference>
<evidence type="ECO:0000259" key="1">
    <source>
        <dbReference type="Pfam" id="PF13193"/>
    </source>
</evidence>
<dbReference type="EMBL" id="CAJNYV010004236">
    <property type="protein sequence ID" value="CAF3656001.1"/>
    <property type="molecule type" value="Genomic_DNA"/>
</dbReference>
<dbReference type="EMBL" id="CAJOBS010001725">
    <property type="protein sequence ID" value="CAF4756417.1"/>
    <property type="molecule type" value="Genomic_DNA"/>
</dbReference>
<gene>
    <name evidence="2" type="ORF">KIK155_LOCUS23739</name>
    <name evidence="3" type="ORF">TOA249_LOCUS20741</name>
</gene>
<evidence type="ECO:0000313" key="2">
    <source>
        <dbReference type="EMBL" id="CAF3656001.1"/>
    </source>
</evidence>
<accession>A0A818RM20</accession>
<reference evidence="2" key="1">
    <citation type="submission" date="2021-02" db="EMBL/GenBank/DDBJ databases">
        <authorList>
            <person name="Nowell W R."/>
        </authorList>
    </citation>
    <scope>NUCLEOTIDE SEQUENCE</scope>
</reference>
<proteinExistence type="predicted"/>
<protein>
    <recommendedName>
        <fullName evidence="1">AMP-binding enzyme C-terminal domain-containing protein</fullName>
    </recommendedName>
</protein>
<evidence type="ECO:0000313" key="4">
    <source>
        <dbReference type="Proteomes" id="UP000663865"/>
    </source>
</evidence>